<evidence type="ECO:0000313" key="1">
    <source>
        <dbReference type="EMBL" id="GBN32183.1"/>
    </source>
</evidence>
<dbReference type="EMBL" id="BGPR01008892">
    <property type="protein sequence ID" value="GBN36726.1"/>
    <property type="molecule type" value="Genomic_DNA"/>
</dbReference>
<name>A0A4Y2MZP3_ARAVE</name>
<accession>A0A4Y2MZP3</accession>
<evidence type="ECO:0000313" key="5">
    <source>
        <dbReference type="Proteomes" id="UP000499080"/>
    </source>
</evidence>
<evidence type="ECO:0000313" key="2">
    <source>
        <dbReference type="EMBL" id="GBN32185.1"/>
    </source>
</evidence>
<proteinExistence type="predicted"/>
<comment type="caution">
    <text evidence="1">The sequence shown here is derived from an EMBL/GenBank/DDBJ whole genome shotgun (WGS) entry which is preliminary data.</text>
</comment>
<dbReference type="EMBL" id="BGPR01008895">
    <property type="protein sequence ID" value="GBN36741.1"/>
    <property type="molecule type" value="Genomic_DNA"/>
</dbReference>
<organism evidence="1 5">
    <name type="scientific">Araneus ventricosus</name>
    <name type="common">Orbweaver spider</name>
    <name type="synonym">Epeira ventricosa</name>
    <dbReference type="NCBI Taxonomy" id="182803"/>
    <lineage>
        <taxon>Eukaryota</taxon>
        <taxon>Metazoa</taxon>
        <taxon>Ecdysozoa</taxon>
        <taxon>Arthropoda</taxon>
        <taxon>Chelicerata</taxon>
        <taxon>Arachnida</taxon>
        <taxon>Araneae</taxon>
        <taxon>Araneomorphae</taxon>
        <taxon>Entelegynae</taxon>
        <taxon>Araneoidea</taxon>
        <taxon>Araneidae</taxon>
        <taxon>Araneus</taxon>
    </lineage>
</organism>
<gene>
    <name evidence="2" type="ORF">AVEN_25993_1</name>
    <name evidence="1" type="ORF">AVEN_30206_1</name>
    <name evidence="3" type="ORF">AVEN_50398_1</name>
    <name evidence="4" type="ORF">AVEN_840_1</name>
</gene>
<reference evidence="1 5" key="1">
    <citation type="journal article" date="2019" name="Sci. Rep.">
        <title>Orb-weaving spider Araneus ventricosus genome elucidates the spidroin gene catalogue.</title>
        <authorList>
            <person name="Kono N."/>
            <person name="Nakamura H."/>
            <person name="Ohtoshi R."/>
            <person name="Moran D.A.P."/>
            <person name="Shinohara A."/>
            <person name="Yoshida Y."/>
            <person name="Fujiwara M."/>
            <person name="Mori M."/>
            <person name="Tomita M."/>
            <person name="Arakawa K."/>
        </authorList>
    </citation>
    <scope>NUCLEOTIDE SEQUENCE [LARGE SCALE GENOMIC DNA]</scope>
</reference>
<evidence type="ECO:0000313" key="4">
    <source>
        <dbReference type="EMBL" id="GBN36741.1"/>
    </source>
</evidence>
<dbReference type="AlphaFoldDB" id="A0A4Y2MZP3"/>
<protein>
    <submittedName>
        <fullName evidence="1">Uncharacterized protein</fullName>
    </submittedName>
</protein>
<keyword evidence="5" id="KW-1185">Reference proteome</keyword>
<dbReference type="Proteomes" id="UP000499080">
    <property type="component" value="Unassembled WGS sequence"/>
</dbReference>
<dbReference type="EMBL" id="BGPR01008197">
    <property type="protein sequence ID" value="GBN32183.1"/>
    <property type="molecule type" value="Genomic_DNA"/>
</dbReference>
<dbReference type="EMBL" id="BGPR01008198">
    <property type="protein sequence ID" value="GBN32185.1"/>
    <property type="molecule type" value="Genomic_DNA"/>
</dbReference>
<evidence type="ECO:0000313" key="3">
    <source>
        <dbReference type="EMBL" id="GBN36726.1"/>
    </source>
</evidence>
<sequence>MQNIPHYERPVRQPPTFTSYRLMGSKSKIGSHRKARLCGLRQACSDVSFTPERIRGSGSSKAAADWPGCQHARWQVGPLTPKSIQGPQDVCV</sequence>